<reference evidence="4" key="1">
    <citation type="submission" date="2018-12" db="EMBL/GenBank/DDBJ databases">
        <title>Tengunoibacter tsumagoiensis gen. nov., sp. nov., Dictyobacter kobayashii sp. nov., D. alpinus sp. nov., and D. joshuensis sp. nov. and description of Dictyobacteraceae fam. nov. within the order Ktedonobacterales isolated from Tengu-no-mugimeshi.</title>
        <authorList>
            <person name="Wang C.M."/>
            <person name="Zheng Y."/>
            <person name="Sakai Y."/>
            <person name="Toyoda A."/>
            <person name="Minakuchi Y."/>
            <person name="Abe K."/>
            <person name="Yokota A."/>
            <person name="Yabe S."/>
        </authorList>
    </citation>
    <scope>NUCLEOTIDE SEQUENCE [LARGE SCALE GENOMIC DNA]</scope>
    <source>
        <strain evidence="4">S-27</strain>
    </source>
</reference>
<evidence type="ECO:0000313" key="3">
    <source>
        <dbReference type="EMBL" id="GCE07299.1"/>
    </source>
</evidence>
<proteinExistence type="predicted"/>
<gene>
    <name evidence="3" type="ORF">KDAU_46280</name>
</gene>
<accession>A0A401ZKC2</accession>
<dbReference type="OrthoDB" id="9790532at2"/>
<evidence type="ECO:0000313" key="4">
    <source>
        <dbReference type="Proteomes" id="UP000287224"/>
    </source>
</evidence>
<keyword evidence="4" id="KW-1185">Reference proteome</keyword>
<evidence type="ECO:0000256" key="1">
    <source>
        <dbReference type="ARBA" id="ARBA00023125"/>
    </source>
</evidence>
<name>A0A401ZKC2_9CHLR</name>
<dbReference type="AlphaFoldDB" id="A0A401ZKC2"/>
<dbReference type="EMBL" id="BIFQ01000001">
    <property type="protein sequence ID" value="GCE07299.1"/>
    <property type="molecule type" value="Genomic_DNA"/>
</dbReference>
<dbReference type="Pfam" id="PF07282">
    <property type="entry name" value="Cas12f1-like_TNB"/>
    <property type="match status" value="1"/>
</dbReference>
<protein>
    <recommendedName>
        <fullName evidence="2">Cas12f1-like TNB domain-containing protein</fullName>
    </recommendedName>
</protein>
<evidence type="ECO:0000259" key="2">
    <source>
        <dbReference type="Pfam" id="PF07282"/>
    </source>
</evidence>
<dbReference type="InterPro" id="IPR010095">
    <property type="entry name" value="Cas12f1-like_TNB"/>
</dbReference>
<organism evidence="3 4">
    <name type="scientific">Dictyobacter aurantiacus</name>
    <dbReference type="NCBI Taxonomy" id="1936993"/>
    <lineage>
        <taxon>Bacteria</taxon>
        <taxon>Bacillati</taxon>
        <taxon>Chloroflexota</taxon>
        <taxon>Ktedonobacteria</taxon>
        <taxon>Ktedonobacterales</taxon>
        <taxon>Dictyobacteraceae</taxon>
        <taxon>Dictyobacter</taxon>
    </lineage>
</organism>
<keyword evidence="1" id="KW-0238">DNA-binding</keyword>
<dbReference type="GO" id="GO:0003677">
    <property type="term" value="F:DNA binding"/>
    <property type="evidence" value="ECO:0007669"/>
    <property type="project" value="UniProtKB-KW"/>
</dbReference>
<dbReference type="RefSeq" id="WP_126598448.1">
    <property type="nucleotide sequence ID" value="NZ_BIFQ01000001.1"/>
</dbReference>
<feature type="domain" description="Cas12f1-like TNB" evidence="2">
    <location>
        <begin position="16"/>
        <end position="81"/>
    </location>
</feature>
<dbReference type="Proteomes" id="UP000287224">
    <property type="component" value="Unassembled WGS sequence"/>
</dbReference>
<comment type="caution">
    <text evidence="3">The sequence shown here is derived from an EMBL/GenBank/DDBJ whole genome shotgun (WGS) entry which is preliminary data.</text>
</comment>
<sequence>MVRNRHLSTSISDAAWGRFLTWVSYYGMLHAIPIIKVAPRFTSQHCSLCKTLVKKSLSVRTHICPRCGLVMDLDENAARNILKKAIEDGTAGQAGTNAPQRA</sequence>